<evidence type="ECO:0000313" key="2">
    <source>
        <dbReference type="EMBL" id="KKQ12008.1"/>
    </source>
</evidence>
<organism evidence="2 3">
    <name type="scientific">candidate division WS6 bacterium GW2011_GWC2_36_7</name>
    <dbReference type="NCBI Taxonomy" id="1619091"/>
    <lineage>
        <taxon>Bacteria</taxon>
        <taxon>Candidatus Dojkabacteria</taxon>
    </lineage>
</organism>
<sequence length="256" mass="27997">MPNSPEMGGDDNQSNISSNEMNSSLVAAARNGEMNFTHDPEMLGNVAPDREDDMAEAAFETQQNAEIERLAMEASAINPDFENGIKTELQETAKETLKMKIESKVYDFLTAVEKKIGKSLVMKDIRESFAFQKSLWGATGSGYFIPDVKLGERNLRSGKEAVDFVPSGESINNLGGLRDAKIAEKPTVDWVGQLNDNIESVQNISQSVRHGASIAEHNIESSTIINKLEEWRGNIKARQESVRGAAQLVSAYGTAA</sequence>
<dbReference type="AlphaFoldDB" id="A0A0G0EYL9"/>
<feature type="region of interest" description="Disordered" evidence="1">
    <location>
        <begin position="1"/>
        <end position="31"/>
    </location>
</feature>
<evidence type="ECO:0000256" key="1">
    <source>
        <dbReference type="SAM" id="MobiDB-lite"/>
    </source>
</evidence>
<accession>A0A0G0EYL9</accession>
<gene>
    <name evidence="2" type="ORF">US24_C0007G0008</name>
</gene>
<protein>
    <submittedName>
        <fullName evidence="2">Uncharacterized protein</fullName>
    </submittedName>
</protein>
<dbReference type="EMBL" id="LBSF01000007">
    <property type="protein sequence ID" value="KKQ12008.1"/>
    <property type="molecule type" value="Genomic_DNA"/>
</dbReference>
<comment type="caution">
    <text evidence="2">The sequence shown here is derived from an EMBL/GenBank/DDBJ whole genome shotgun (WGS) entry which is preliminary data.</text>
</comment>
<name>A0A0G0EYL9_9BACT</name>
<evidence type="ECO:0000313" key="3">
    <source>
        <dbReference type="Proteomes" id="UP000034075"/>
    </source>
</evidence>
<dbReference type="Proteomes" id="UP000034075">
    <property type="component" value="Unassembled WGS sequence"/>
</dbReference>
<proteinExistence type="predicted"/>
<reference evidence="2 3" key="1">
    <citation type="journal article" date="2015" name="Nature">
        <title>rRNA introns, odd ribosomes, and small enigmatic genomes across a large radiation of phyla.</title>
        <authorList>
            <person name="Brown C.T."/>
            <person name="Hug L.A."/>
            <person name="Thomas B.C."/>
            <person name="Sharon I."/>
            <person name="Castelle C.J."/>
            <person name="Singh A."/>
            <person name="Wilkins M.J."/>
            <person name="Williams K.H."/>
            <person name="Banfield J.F."/>
        </authorList>
    </citation>
    <scope>NUCLEOTIDE SEQUENCE [LARGE SCALE GENOMIC DNA]</scope>
</reference>
<feature type="compositionally biased region" description="Polar residues" evidence="1">
    <location>
        <begin position="11"/>
        <end position="25"/>
    </location>
</feature>